<dbReference type="CDD" id="cd06578">
    <property type="entry name" value="HemD"/>
    <property type="match status" value="1"/>
</dbReference>
<dbReference type="PANTHER" id="PTHR38042">
    <property type="entry name" value="UROPORPHYRINOGEN-III SYNTHASE, CHLOROPLASTIC"/>
    <property type="match status" value="1"/>
</dbReference>
<dbReference type="OrthoDB" id="10595383at2759"/>
<dbReference type="InterPro" id="IPR039793">
    <property type="entry name" value="UROS/Hem4"/>
</dbReference>
<dbReference type="Gene3D" id="3.40.50.10090">
    <property type="match status" value="2"/>
</dbReference>
<feature type="non-terminal residue" evidence="10">
    <location>
        <position position="294"/>
    </location>
</feature>
<keyword evidence="11" id="KW-1185">Reference proteome</keyword>
<gene>
    <name evidence="10" type="ORF">EPUL_005837</name>
</gene>
<dbReference type="SUPFAM" id="SSF69618">
    <property type="entry name" value="HemD-like"/>
    <property type="match status" value="1"/>
</dbReference>
<dbReference type="STRING" id="225359.A0A2S4PIA4"/>
<dbReference type="Pfam" id="PF03900">
    <property type="entry name" value="Porphobil_deamC"/>
    <property type="match status" value="1"/>
</dbReference>
<dbReference type="InterPro" id="IPR003754">
    <property type="entry name" value="4pyrrol_synth_uPrphyn_synth"/>
</dbReference>
<keyword evidence="4 7" id="KW-0456">Lyase</keyword>
<evidence type="ECO:0000256" key="3">
    <source>
        <dbReference type="ARBA" id="ARBA00013109"/>
    </source>
</evidence>
<dbReference type="InterPro" id="IPR036803">
    <property type="entry name" value="Porphobilinogen_deaminase_C_sf"/>
</dbReference>
<sequence>LAGGCQVPIGSYAEIEGDQIWLRALVGAPDGSTIIRSEGRAPLTQAEKLGQRLADDLLCRGAYAILNLTRPSLAGEQLVKLLRAYGQSAWHLPLINFVPGIDLPMLAERLTALSHDDLLFLFSQHAIYYANSWLRQQGITWPVSGLPVSYPPYKNETSEGLLNLPSLASLDGRRALVLRGNGGRELLKNTLIQRGVQVEYCECYRRCPILYDSEEQGRRLLSLGIKTLIITSGEMLQQFYTLMPKYSHYYWFMRCRLIVVSERLAIIAYKLGWKNIIVINIADNDTLCVYCLKI</sequence>
<dbReference type="GO" id="GO:0004418">
    <property type="term" value="F:hydroxymethylbilane synthase activity"/>
    <property type="evidence" value="ECO:0007669"/>
    <property type="project" value="InterPro"/>
</dbReference>
<dbReference type="Proteomes" id="UP000237438">
    <property type="component" value="Unassembled WGS sequence"/>
</dbReference>
<dbReference type="UniPathway" id="UPA00251">
    <property type="reaction ID" value="UER00320"/>
</dbReference>
<proteinExistence type="inferred from homology"/>
<accession>A0A2S4PIA4</accession>
<dbReference type="Gene3D" id="3.30.160.40">
    <property type="entry name" value="Porphobilinogen deaminase, C-terminal domain"/>
    <property type="match status" value="1"/>
</dbReference>
<feature type="domain" description="Tetrapyrrole biosynthesis uroporphyrinogen III synthase" evidence="8">
    <location>
        <begin position="146"/>
        <end position="280"/>
    </location>
</feature>
<keyword evidence="5 7" id="KW-0627">Porphyrin biosynthesis</keyword>
<evidence type="ECO:0000256" key="2">
    <source>
        <dbReference type="ARBA" id="ARBA00008133"/>
    </source>
</evidence>
<dbReference type="EC" id="4.2.1.75" evidence="3 7"/>
<dbReference type="GO" id="GO:0004852">
    <property type="term" value="F:uroporphyrinogen-III synthase activity"/>
    <property type="evidence" value="ECO:0007669"/>
    <property type="project" value="UniProtKB-UniRule"/>
</dbReference>
<dbReference type="PANTHER" id="PTHR38042:SF1">
    <property type="entry name" value="UROPORPHYRINOGEN-III SYNTHASE, CHLOROPLASTIC"/>
    <property type="match status" value="1"/>
</dbReference>
<name>A0A2S4PIA4_9PEZI</name>
<evidence type="ECO:0000259" key="8">
    <source>
        <dbReference type="Pfam" id="PF02602"/>
    </source>
</evidence>
<evidence type="ECO:0000259" key="9">
    <source>
        <dbReference type="Pfam" id="PF03900"/>
    </source>
</evidence>
<evidence type="ECO:0000313" key="11">
    <source>
        <dbReference type="Proteomes" id="UP000237438"/>
    </source>
</evidence>
<evidence type="ECO:0000256" key="4">
    <source>
        <dbReference type="ARBA" id="ARBA00023239"/>
    </source>
</evidence>
<feature type="non-terminal residue" evidence="10">
    <location>
        <position position="1"/>
    </location>
</feature>
<dbReference type="Pfam" id="PF02602">
    <property type="entry name" value="HEM4"/>
    <property type="match status" value="1"/>
</dbReference>
<reference evidence="10 11" key="1">
    <citation type="submission" date="2017-10" db="EMBL/GenBank/DDBJ databases">
        <title>Development of genomic resources for the powdery mildew, Erysiphe pulchra.</title>
        <authorList>
            <person name="Wadl P.A."/>
            <person name="Mack B.M."/>
            <person name="Moore G."/>
            <person name="Beltz S.B."/>
        </authorList>
    </citation>
    <scope>NUCLEOTIDE SEQUENCE [LARGE SCALE GENOMIC DNA]</scope>
    <source>
        <strain evidence="10">Cflorida</strain>
    </source>
</reference>
<organism evidence="10 11">
    <name type="scientific">Erysiphe pulchra</name>
    <dbReference type="NCBI Taxonomy" id="225359"/>
    <lineage>
        <taxon>Eukaryota</taxon>
        <taxon>Fungi</taxon>
        <taxon>Dikarya</taxon>
        <taxon>Ascomycota</taxon>
        <taxon>Pezizomycotina</taxon>
        <taxon>Leotiomycetes</taxon>
        <taxon>Erysiphales</taxon>
        <taxon>Erysiphaceae</taxon>
        <taxon>Erysiphe</taxon>
    </lineage>
</organism>
<evidence type="ECO:0000256" key="6">
    <source>
        <dbReference type="ARBA" id="ARBA00048617"/>
    </source>
</evidence>
<dbReference type="GO" id="GO:0006782">
    <property type="term" value="P:protoporphyrinogen IX biosynthetic process"/>
    <property type="evidence" value="ECO:0007669"/>
    <property type="project" value="UniProtKB-UniRule"/>
</dbReference>
<comment type="pathway">
    <text evidence="1 7">Porphyrin-containing compound metabolism; protoporphyrin-IX biosynthesis; coproporphyrinogen-III from 5-aminolevulinate: step 3/4.</text>
</comment>
<dbReference type="SUPFAM" id="SSF54782">
    <property type="entry name" value="Porphobilinogen deaminase (hydroxymethylbilane synthase), C-terminal domain"/>
    <property type="match status" value="1"/>
</dbReference>
<comment type="caution">
    <text evidence="10">The sequence shown here is derived from an EMBL/GenBank/DDBJ whole genome shotgun (WGS) entry which is preliminary data.</text>
</comment>
<dbReference type="AlphaFoldDB" id="A0A2S4PIA4"/>
<dbReference type="InterPro" id="IPR022418">
    <property type="entry name" value="Porphobilinogen_deaminase_C"/>
</dbReference>
<dbReference type="InterPro" id="IPR036108">
    <property type="entry name" value="4pyrrol_syn_uPrphyn_synt_sf"/>
</dbReference>
<evidence type="ECO:0000256" key="5">
    <source>
        <dbReference type="ARBA" id="ARBA00023244"/>
    </source>
</evidence>
<evidence type="ECO:0000256" key="7">
    <source>
        <dbReference type="RuleBase" id="RU366031"/>
    </source>
</evidence>
<dbReference type="EMBL" id="PEDP01007994">
    <property type="protein sequence ID" value="POS81779.1"/>
    <property type="molecule type" value="Genomic_DNA"/>
</dbReference>
<comment type="catalytic activity">
    <reaction evidence="6 7">
        <text>hydroxymethylbilane = uroporphyrinogen III + H2O</text>
        <dbReference type="Rhea" id="RHEA:18965"/>
        <dbReference type="ChEBI" id="CHEBI:15377"/>
        <dbReference type="ChEBI" id="CHEBI:57308"/>
        <dbReference type="ChEBI" id="CHEBI:57845"/>
        <dbReference type="EC" id="4.2.1.75"/>
    </reaction>
</comment>
<comment type="similarity">
    <text evidence="2 7">Belongs to the uroporphyrinogen-III synthase family.</text>
</comment>
<feature type="domain" description="Porphobilinogen deaminase C-terminal" evidence="9">
    <location>
        <begin position="1"/>
        <end position="58"/>
    </location>
</feature>
<dbReference type="GO" id="GO:0006780">
    <property type="term" value="P:uroporphyrinogen III biosynthetic process"/>
    <property type="evidence" value="ECO:0007669"/>
    <property type="project" value="UniProtKB-UniRule"/>
</dbReference>
<protein>
    <recommendedName>
        <fullName evidence="3 7">Uroporphyrinogen-III synthase</fullName>
        <ecNumber evidence="3 7">4.2.1.75</ecNumber>
    </recommendedName>
</protein>
<comment type="function">
    <text evidence="7">Catalyzes cyclization of the linear tetrapyrrole, hydroxymethylbilane, to the macrocyclic uroporphyrinogen III.</text>
</comment>
<evidence type="ECO:0000256" key="1">
    <source>
        <dbReference type="ARBA" id="ARBA00004772"/>
    </source>
</evidence>
<evidence type="ECO:0000313" key="10">
    <source>
        <dbReference type="EMBL" id="POS81779.1"/>
    </source>
</evidence>